<protein>
    <recommendedName>
        <fullName evidence="4">DUF3667 domain-containing protein</fullName>
    </recommendedName>
</protein>
<keyword evidence="1" id="KW-0472">Membrane</keyword>
<dbReference type="Pfam" id="PF12412">
    <property type="entry name" value="DUF3667"/>
    <property type="match status" value="1"/>
</dbReference>
<name>A0A0Q0XL52_9FLAO</name>
<sequence length="398" mass="45746">MGNKPKVVSKGRYELKFRGTECLNCGHILDISDKYCPNCSQANSTKKLVLKDFWDEFFSSLINYDSKLLKTLYTLLIRPGTITKDYVKGKRISYTNPFRFLLSLAFLYFLLVTYNNKFAGLDKAAKNFDGKITSSSPFSFDLNSGQLSTDSTELREQTEKGLKQLDSMGITNVPVAEQLIQFDSIGLFTSKKKGIDKDSFMLADPKTYYKRIKDSTGINSFMLKMEFFASIIKNDSINSFDEASTKYNIENTSGTIMAFNSTNSLLKVIQQPGSFINSTISRLPFVIFFFLPLFTVFIWLIYIRKKYTYTDHLIFSFHNQSLLFILLILSLIIDTIFKMSSSGIFLLIFSFYLYKSMRKFYGQGRFKTIIKYIFLNTIFVFLALVVITILFTGSVFTY</sequence>
<keyword evidence="1" id="KW-1133">Transmembrane helix</keyword>
<evidence type="ECO:0000256" key="1">
    <source>
        <dbReference type="SAM" id="Phobius"/>
    </source>
</evidence>
<evidence type="ECO:0000313" key="3">
    <source>
        <dbReference type="Proteomes" id="UP000050827"/>
    </source>
</evidence>
<gene>
    <name evidence="2" type="ORF">AAY42_07510</name>
</gene>
<dbReference type="OrthoDB" id="675873at2"/>
<feature type="transmembrane region" description="Helical" evidence="1">
    <location>
        <begin position="373"/>
        <end position="396"/>
    </location>
</feature>
<comment type="caution">
    <text evidence="2">The sequence shown here is derived from an EMBL/GenBank/DDBJ whole genome shotgun (WGS) entry which is preliminary data.</text>
</comment>
<dbReference type="InterPro" id="IPR022134">
    <property type="entry name" value="DUF3667"/>
</dbReference>
<dbReference type="AlphaFoldDB" id="A0A0Q0XL52"/>
<feature type="transmembrane region" description="Helical" evidence="1">
    <location>
        <begin position="283"/>
        <end position="302"/>
    </location>
</feature>
<evidence type="ECO:0008006" key="4">
    <source>
        <dbReference type="Google" id="ProtNLM"/>
    </source>
</evidence>
<dbReference type="PATRIC" id="fig|1547436.3.peg.1545"/>
<feature type="transmembrane region" description="Helical" evidence="1">
    <location>
        <begin position="322"/>
        <end position="353"/>
    </location>
</feature>
<dbReference type="EMBL" id="LCTZ01000002">
    <property type="protein sequence ID" value="KQC29751.1"/>
    <property type="molecule type" value="Genomic_DNA"/>
</dbReference>
<organism evidence="2 3">
    <name type="scientific">Flagellimonas eckloniae</name>
    <dbReference type="NCBI Taxonomy" id="346185"/>
    <lineage>
        <taxon>Bacteria</taxon>
        <taxon>Pseudomonadati</taxon>
        <taxon>Bacteroidota</taxon>
        <taxon>Flavobacteriia</taxon>
        <taxon>Flavobacteriales</taxon>
        <taxon>Flavobacteriaceae</taxon>
        <taxon>Flagellimonas</taxon>
    </lineage>
</organism>
<reference evidence="2 3" key="1">
    <citation type="submission" date="2015-04" db="EMBL/GenBank/DDBJ databases">
        <title>Complete genome of flavobacterium.</title>
        <authorList>
            <person name="Kwon Y.M."/>
            <person name="Kim S.-J."/>
        </authorList>
    </citation>
    <scope>NUCLEOTIDE SEQUENCE [LARGE SCALE GENOMIC DNA]</scope>
    <source>
        <strain evidence="2 3">DK169</strain>
    </source>
</reference>
<dbReference type="STRING" id="346185.AAY42_07510"/>
<dbReference type="RefSeq" id="WP_055393836.1">
    <property type="nucleotide sequence ID" value="NZ_LCTZ01000002.1"/>
</dbReference>
<accession>A0A0Q0XL52</accession>
<keyword evidence="3" id="KW-1185">Reference proteome</keyword>
<evidence type="ECO:0000313" key="2">
    <source>
        <dbReference type="EMBL" id="KQC29751.1"/>
    </source>
</evidence>
<proteinExistence type="predicted"/>
<keyword evidence="1" id="KW-0812">Transmembrane</keyword>
<dbReference type="Proteomes" id="UP000050827">
    <property type="component" value="Unassembled WGS sequence"/>
</dbReference>
<feature type="transmembrane region" description="Helical" evidence="1">
    <location>
        <begin position="98"/>
        <end position="116"/>
    </location>
</feature>